<dbReference type="Pfam" id="PF00486">
    <property type="entry name" value="Trans_reg_C"/>
    <property type="match status" value="1"/>
</dbReference>
<dbReference type="Gene3D" id="1.10.10.10">
    <property type="entry name" value="Winged helix-like DNA-binding domain superfamily/Winged helix DNA-binding domain"/>
    <property type="match status" value="1"/>
</dbReference>
<dbReference type="EMBL" id="JAKNCT010000011">
    <property type="protein sequence ID" value="MCG5031597.1"/>
    <property type="molecule type" value="Genomic_DNA"/>
</dbReference>
<keyword evidence="1 4" id="KW-0597">Phosphoprotein</keyword>
<evidence type="ECO:0000256" key="1">
    <source>
        <dbReference type="ARBA" id="ARBA00022553"/>
    </source>
</evidence>
<comment type="caution">
    <text evidence="8">The sequence shown here is derived from an EMBL/GenBank/DDBJ whole genome shotgun (WGS) entry which is preliminary data.</text>
</comment>
<dbReference type="CDD" id="cd17618">
    <property type="entry name" value="REC_OmpR_PhoB"/>
    <property type="match status" value="1"/>
</dbReference>
<dbReference type="InterPro" id="IPR039420">
    <property type="entry name" value="WalR-like"/>
</dbReference>
<dbReference type="InterPro" id="IPR016032">
    <property type="entry name" value="Sig_transdc_resp-reg_C-effctor"/>
</dbReference>
<feature type="modified residue" description="4-aspartylphosphate" evidence="4">
    <location>
        <position position="52"/>
    </location>
</feature>
<dbReference type="InterPro" id="IPR011006">
    <property type="entry name" value="CheY-like_superfamily"/>
</dbReference>
<feature type="DNA-binding region" description="OmpR/PhoB-type" evidence="5">
    <location>
        <begin position="132"/>
        <end position="230"/>
    </location>
</feature>
<accession>A0ABS9MT80</accession>
<dbReference type="SMART" id="SM00862">
    <property type="entry name" value="Trans_reg_C"/>
    <property type="match status" value="1"/>
</dbReference>
<dbReference type="SUPFAM" id="SSF52172">
    <property type="entry name" value="CheY-like"/>
    <property type="match status" value="1"/>
</dbReference>
<reference evidence="8 9" key="1">
    <citation type="submission" date="2022-02" db="EMBL/GenBank/DDBJ databases">
        <title>Mesosutterella porci, a novel member of the family Sutterellaceae from pig feces.</title>
        <authorList>
            <person name="Wylensek D."/>
            <person name="Clavel T."/>
        </authorList>
    </citation>
    <scope>NUCLEOTIDE SEQUENCE [LARGE SCALE GENOMIC DNA]</scope>
    <source>
        <strain evidence="9">oilRF-744-wt-GAM-9</strain>
    </source>
</reference>
<proteinExistence type="predicted"/>
<feature type="domain" description="OmpR/PhoB-type" evidence="7">
    <location>
        <begin position="132"/>
        <end position="230"/>
    </location>
</feature>
<evidence type="ECO:0000259" key="7">
    <source>
        <dbReference type="PROSITE" id="PS51755"/>
    </source>
</evidence>
<evidence type="ECO:0000259" key="6">
    <source>
        <dbReference type="PROSITE" id="PS50110"/>
    </source>
</evidence>
<dbReference type="InterPro" id="IPR001789">
    <property type="entry name" value="Sig_transdc_resp-reg_receiver"/>
</dbReference>
<dbReference type="PANTHER" id="PTHR48111:SF40">
    <property type="entry name" value="PHOSPHATE REGULON TRANSCRIPTIONAL REGULATORY PROTEIN PHOB"/>
    <property type="match status" value="1"/>
</dbReference>
<dbReference type="SMART" id="SM00448">
    <property type="entry name" value="REC"/>
    <property type="match status" value="1"/>
</dbReference>
<evidence type="ECO:0000256" key="2">
    <source>
        <dbReference type="ARBA" id="ARBA00023012"/>
    </source>
</evidence>
<dbReference type="CDD" id="cd00383">
    <property type="entry name" value="trans_reg_C"/>
    <property type="match status" value="1"/>
</dbReference>
<protein>
    <submittedName>
        <fullName evidence="8">Response regulator</fullName>
    </submittedName>
</protein>
<keyword evidence="3 5" id="KW-0238">DNA-binding</keyword>
<dbReference type="PANTHER" id="PTHR48111">
    <property type="entry name" value="REGULATOR OF RPOS"/>
    <property type="match status" value="1"/>
</dbReference>
<evidence type="ECO:0000256" key="4">
    <source>
        <dbReference type="PROSITE-ProRule" id="PRU00169"/>
    </source>
</evidence>
<dbReference type="PROSITE" id="PS50110">
    <property type="entry name" value="RESPONSE_REGULATORY"/>
    <property type="match status" value="1"/>
</dbReference>
<gene>
    <name evidence="8" type="ORF">MAF45_09115</name>
</gene>
<dbReference type="InterPro" id="IPR001867">
    <property type="entry name" value="OmpR/PhoB-type_DNA-bd"/>
</dbReference>
<organism evidence="8 9">
    <name type="scientific">Mesosutterella porci</name>
    <dbReference type="NCBI Taxonomy" id="2915351"/>
    <lineage>
        <taxon>Bacteria</taxon>
        <taxon>Pseudomonadati</taxon>
        <taxon>Pseudomonadota</taxon>
        <taxon>Betaproteobacteria</taxon>
        <taxon>Burkholderiales</taxon>
        <taxon>Sutterellaceae</taxon>
        <taxon>Mesosutterella</taxon>
    </lineage>
</organism>
<dbReference type="PROSITE" id="PS51755">
    <property type="entry name" value="OMPR_PHOB"/>
    <property type="match status" value="1"/>
</dbReference>
<sequence length="232" mass="25734">MEKILIVEDERAISELVAFSCKTAGFSAVQTGSAEEADQQLRSSVPDLIILDWMLPGCSGLEWLVRLRSSENYSNVPVILLTARGSESDRVSGLEVGADDYVVKPFSPRELVARIRAVLRRRSSSEGGKSSGKEVSIGPLAMNEERFEALVDGTQIRLGVIEFRILFLMAFHPGRVFSRGQLLSLIWDSSDEIDERTVDVHILRLRKQLAKTSACSMVETVRGLGYRVVNPH</sequence>
<evidence type="ECO:0000256" key="3">
    <source>
        <dbReference type="ARBA" id="ARBA00023125"/>
    </source>
</evidence>
<evidence type="ECO:0000256" key="5">
    <source>
        <dbReference type="PROSITE-ProRule" id="PRU01091"/>
    </source>
</evidence>
<dbReference type="RefSeq" id="WP_237979671.1">
    <property type="nucleotide sequence ID" value="NZ_JAKNCT010000011.1"/>
</dbReference>
<dbReference type="SUPFAM" id="SSF46894">
    <property type="entry name" value="C-terminal effector domain of the bipartite response regulators"/>
    <property type="match status" value="1"/>
</dbReference>
<dbReference type="InterPro" id="IPR036388">
    <property type="entry name" value="WH-like_DNA-bd_sf"/>
</dbReference>
<dbReference type="Proteomes" id="UP001297600">
    <property type="component" value="Unassembled WGS sequence"/>
</dbReference>
<evidence type="ECO:0000313" key="9">
    <source>
        <dbReference type="Proteomes" id="UP001297600"/>
    </source>
</evidence>
<dbReference type="Gene3D" id="3.40.50.2300">
    <property type="match status" value="1"/>
</dbReference>
<evidence type="ECO:0000313" key="8">
    <source>
        <dbReference type="EMBL" id="MCG5031597.1"/>
    </source>
</evidence>
<dbReference type="Pfam" id="PF00072">
    <property type="entry name" value="Response_reg"/>
    <property type="match status" value="1"/>
</dbReference>
<dbReference type="Gene3D" id="6.10.250.690">
    <property type="match status" value="1"/>
</dbReference>
<keyword evidence="9" id="KW-1185">Reference proteome</keyword>
<name>A0ABS9MT80_9BURK</name>
<keyword evidence="2" id="KW-0902">Two-component regulatory system</keyword>
<feature type="domain" description="Response regulatory" evidence="6">
    <location>
        <begin position="3"/>
        <end position="119"/>
    </location>
</feature>